<proteinExistence type="predicted"/>
<dbReference type="Proteomes" id="UP001365542">
    <property type="component" value="Unassembled WGS sequence"/>
</dbReference>
<feature type="compositionally biased region" description="Basic and acidic residues" evidence="1">
    <location>
        <begin position="318"/>
        <end position="333"/>
    </location>
</feature>
<reference evidence="4 5" key="1">
    <citation type="submission" date="2019-10" db="EMBL/GenBank/DDBJ databases">
        <authorList>
            <person name="Palmer J.M."/>
        </authorList>
    </citation>
    <scope>NUCLEOTIDE SEQUENCE [LARGE SCALE GENOMIC DNA]</scope>
    <source>
        <strain evidence="4 5">TWF694</strain>
    </source>
</reference>
<keyword evidence="2" id="KW-1133">Transmembrane helix</keyword>
<comment type="caution">
    <text evidence="4">The sequence shown here is derived from an EMBL/GenBank/DDBJ whole genome shotgun (WGS) entry which is preliminary data.</text>
</comment>
<feature type="transmembrane region" description="Helical" evidence="2">
    <location>
        <begin position="262"/>
        <end position="282"/>
    </location>
</feature>
<evidence type="ECO:0000256" key="2">
    <source>
        <dbReference type="SAM" id="Phobius"/>
    </source>
</evidence>
<evidence type="ECO:0000256" key="1">
    <source>
        <dbReference type="SAM" id="MobiDB-lite"/>
    </source>
</evidence>
<feature type="region of interest" description="Disordered" evidence="1">
    <location>
        <begin position="300"/>
        <end position="333"/>
    </location>
</feature>
<evidence type="ECO:0000256" key="3">
    <source>
        <dbReference type="SAM" id="SignalP"/>
    </source>
</evidence>
<feature type="chain" id="PRO_5043485816" description="Folate receptor-like domain-containing protein" evidence="3">
    <location>
        <begin position="24"/>
        <end position="333"/>
    </location>
</feature>
<keyword evidence="2" id="KW-0472">Membrane</keyword>
<evidence type="ECO:0000313" key="5">
    <source>
        <dbReference type="Proteomes" id="UP001365542"/>
    </source>
</evidence>
<keyword evidence="2" id="KW-0812">Transmembrane</keyword>
<sequence length="333" mass="37038">MGAASFILRFSFALLLLNSAVLAGRPHRKPPAFSKGESPAPPRLRERQAATPTATSTDPGKPISWDTFPYVSEDDCTSYCVITDDYNYIGCEPTEVPCTNDPKKKCTTVDHACFCNNPTALDCGYYCDWFDYFRLEDWFSDVCPEVPKINFDGLPRCAQQCMRTAVSNWGCVSFTRSCFCEEQWLFGCGDSCNSKDKQQILSWYGTQCLLTPDEVTALDLIDPSASAASATFGSASATSSGDPKDGPGVFQSGHHKLKWYEIYGLIMFLLTLIFVTTLYVFIWKAEVKDIWKNNKARVARSKHASRNASVEKLSSPRKSKESARKSIEKVEGA</sequence>
<feature type="signal peptide" evidence="3">
    <location>
        <begin position="1"/>
        <end position="23"/>
    </location>
</feature>
<protein>
    <recommendedName>
        <fullName evidence="6">Folate receptor-like domain-containing protein</fullName>
    </recommendedName>
</protein>
<name>A0AAV9XSA8_9PEZI</name>
<dbReference type="EMBL" id="JAVHJO010000002">
    <property type="protein sequence ID" value="KAK6542643.1"/>
    <property type="molecule type" value="Genomic_DNA"/>
</dbReference>
<feature type="region of interest" description="Disordered" evidence="1">
    <location>
        <begin position="28"/>
        <end position="61"/>
    </location>
</feature>
<keyword evidence="5" id="KW-1185">Reference proteome</keyword>
<evidence type="ECO:0000313" key="4">
    <source>
        <dbReference type="EMBL" id="KAK6542643.1"/>
    </source>
</evidence>
<accession>A0AAV9XSA8</accession>
<evidence type="ECO:0008006" key="6">
    <source>
        <dbReference type="Google" id="ProtNLM"/>
    </source>
</evidence>
<gene>
    <name evidence="4" type="ORF">TWF694_006586</name>
</gene>
<keyword evidence="3" id="KW-0732">Signal</keyword>
<organism evidence="4 5">
    <name type="scientific">Orbilia ellipsospora</name>
    <dbReference type="NCBI Taxonomy" id="2528407"/>
    <lineage>
        <taxon>Eukaryota</taxon>
        <taxon>Fungi</taxon>
        <taxon>Dikarya</taxon>
        <taxon>Ascomycota</taxon>
        <taxon>Pezizomycotina</taxon>
        <taxon>Orbiliomycetes</taxon>
        <taxon>Orbiliales</taxon>
        <taxon>Orbiliaceae</taxon>
        <taxon>Orbilia</taxon>
    </lineage>
</organism>
<dbReference type="AlphaFoldDB" id="A0AAV9XSA8"/>